<accession>A0AA38GZU5</accession>
<reference evidence="3" key="1">
    <citation type="journal article" date="2022" name="G3 (Bethesda)">
        <title>High quality genome of the basidiomycete yeast Dioszegia hungarica PDD-24b-2 isolated from cloud water.</title>
        <authorList>
            <person name="Jarrige D."/>
            <person name="Haridas S."/>
            <person name="Bleykasten-Grosshans C."/>
            <person name="Joly M."/>
            <person name="Nadalig T."/>
            <person name="Sancelme M."/>
            <person name="Vuilleumier S."/>
            <person name="Grigoriev I.V."/>
            <person name="Amato P."/>
            <person name="Bringel F."/>
        </authorList>
    </citation>
    <scope>NUCLEOTIDE SEQUENCE</scope>
    <source>
        <strain evidence="3">PDD-24b-2</strain>
    </source>
</reference>
<evidence type="ECO:0000313" key="3">
    <source>
        <dbReference type="EMBL" id="KAI9631998.1"/>
    </source>
</evidence>
<evidence type="ECO:0000313" key="4">
    <source>
        <dbReference type="Proteomes" id="UP001164286"/>
    </source>
</evidence>
<dbReference type="Proteomes" id="UP001164286">
    <property type="component" value="Unassembled WGS sequence"/>
</dbReference>
<dbReference type="RefSeq" id="XP_052941775.1">
    <property type="nucleotide sequence ID" value="XM_053093711.1"/>
</dbReference>
<feature type="compositionally biased region" description="Basic and acidic residues" evidence="1">
    <location>
        <begin position="18"/>
        <end position="29"/>
    </location>
</feature>
<name>A0AA38GZU5_9TREE</name>
<keyword evidence="4" id="KW-1185">Reference proteome</keyword>
<dbReference type="AlphaFoldDB" id="A0AA38GZU5"/>
<comment type="caution">
    <text evidence="3">The sequence shown here is derived from an EMBL/GenBank/DDBJ whole genome shotgun (WGS) entry which is preliminary data.</text>
</comment>
<protein>
    <recommendedName>
        <fullName evidence="2">Mtf2-like C-terminal domain-containing protein</fullName>
    </recommendedName>
</protein>
<evidence type="ECO:0000259" key="2">
    <source>
        <dbReference type="Pfam" id="PF19189"/>
    </source>
</evidence>
<feature type="non-terminal residue" evidence="3">
    <location>
        <position position="313"/>
    </location>
</feature>
<dbReference type="GeneID" id="77732916"/>
<dbReference type="InterPro" id="IPR043837">
    <property type="entry name" value="Mtf2-like_C"/>
</dbReference>
<dbReference type="GO" id="GO:0005739">
    <property type="term" value="C:mitochondrion"/>
    <property type="evidence" value="ECO:0007669"/>
    <property type="project" value="InterPro"/>
</dbReference>
<dbReference type="PANTHER" id="PTHR39468:SF1">
    <property type="entry name" value="MTF2-LIKE C-TERMINAL DOMAIN-CONTAINING PROTEIN"/>
    <property type="match status" value="1"/>
</dbReference>
<sequence>SITDSLTPAWRNNQLDLEEARRPARGVHDRFRRTQGTTPAEATTLNELMAEMLHTAPISKSHPGRARNEAYTTSLRSYGGPPPPLTGSHGGRIHPRMLERLETEEDHAVIEELDSMKEEIGLLQTDVDLLKWAKKRVFAPIGATPSLDPAKAKTAISEGDAGPTYPPVYSRILAYLLGYVRRNYNNPHLVLALFHHAQTQSPESYLSGCLAGAYNEVIKTRWESFRDLEGVEAAVREMEANGVAWDRGIAKTMGKIVDEVSKEVFEGVRSKEIYGEGVETRLLRLEDRLQKDINMQTRMYEAKQREKQEQRNR</sequence>
<feature type="region of interest" description="Disordered" evidence="1">
    <location>
        <begin position="1"/>
        <end position="37"/>
    </location>
</feature>
<feature type="domain" description="Mtf2-like C-terminal" evidence="2">
    <location>
        <begin position="111"/>
        <end position="288"/>
    </location>
</feature>
<dbReference type="PANTHER" id="PTHR39468">
    <property type="entry name" value="CHROMOSOME 7, WHOLE GENOME SHOTGUN SEQUENCE"/>
    <property type="match status" value="1"/>
</dbReference>
<feature type="compositionally biased region" description="Polar residues" evidence="1">
    <location>
        <begin position="1"/>
        <end position="15"/>
    </location>
</feature>
<dbReference type="InterPro" id="IPR040009">
    <property type="entry name" value="Mtf2/C5D6.12-like"/>
</dbReference>
<dbReference type="Pfam" id="PF19189">
    <property type="entry name" value="Mtf2"/>
    <property type="match status" value="1"/>
</dbReference>
<organism evidence="3 4">
    <name type="scientific">Dioszegia hungarica</name>
    <dbReference type="NCBI Taxonomy" id="4972"/>
    <lineage>
        <taxon>Eukaryota</taxon>
        <taxon>Fungi</taxon>
        <taxon>Dikarya</taxon>
        <taxon>Basidiomycota</taxon>
        <taxon>Agaricomycotina</taxon>
        <taxon>Tremellomycetes</taxon>
        <taxon>Tremellales</taxon>
        <taxon>Bulleribasidiaceae</taxon>
        <taxon>Dioszegia</taxon>
    </lineage>
</organism>
<evidence type="ECO:0000256" key="1">
    <source>
        <dbReference type="SAM" id="MobiDB-lite"/>
    </source>
</evidence>
<proteinExistence type="predicted"/>
<dbReference type="EMBL" id="JAKWFO010000016">
    <property type="protein sequence ID" value="KAI9631998.1"/>
    <property type="molecule type" value="Genomic_DNA"/>
</dbReference>
<gene>
    <name evidence="3" type="ORF">MKK02DRAFT_9513</name>
</gene>
<feature type="non-terminal residue" evidence="3">
    <location>
        <position position="1"/>
    </location>
</feature>